<dbReference type="Proteomes" id="UP001605036">
    <property type="component" value="Unassembled WGS sequence"/>
</dbReference>
<evidence type="ECO:0000313" key="3">
    <source>
        <dbReference type="Proteomes" id="UP001605036"/>
    </source>
</evidence>
<protein>
    <submittedName>
        <fullName evidence="2">Uncharacterized protein</fullName>
    </submittedName>
</protein>
<evidence type="ECO:0000313" key="2">
    <source>
        <dbReference type="EMBL" id="KAL2645491.1"/>
    </source>
</evidence>
<accession>A0ABD1ZCK6</accession>
<dbReference type="AlphaFoldDB" id="A0ABD1ZCK6"/>
<reference evidence="2 3" key="1">
    <citation type="submission" date="2024-09" db="EMBL/GenBank/DDBJ databases">
        <title>Chromosome-scale assembly of Riccia fluitans.</title>
        <authorList>
            <person name="Paukszto L."/>
            <person name="Sawicki J."/>
            <person name="Karawczyk K."/>
            <person name="Piernik-Szablinska J."/>
            <person name="Szczecinska M."/>
            <person name="Mazdziarz M."/>
        </authorList>
    </citation>
    <scope>NUCLEOTIDE SEQUENCE [LARGE SCALE GENOMIC DNA]</scope>
    <source>
        <strain evidence="2">Rf_01</strain>
        <tissue evidence="2">Aerial parts of the thallus</tissue>
    </source>
</reference>
<name>A0ABD1ZCK6_9MARC</name>
<keyword evidence="3" id="KW-1185">Reference proteome</keyword>
<dbReference type="EMBL" id="JBHFFA010000002">
    <property type="protein sequence ID" value="KAL2645491.1"/>
    <property type="molecule type" value="Genomic_DNA"/>
</dbReference>
<comment type="caution">
    <text evidence="2">The sequence shown here is derived from an EMBL/GenBank/DDBJ whole genome shotgun (WGS) entry which is preliminary data.</text>
</comment>
<sequence>MGSKSRLSAISEQEGRNRQSIWGPHLGRVGGFYPNRFGAGDATTYSGGLSRGLMHLAGYEVGVAIGPGSACRVIWRRPPGEPPQMVAGLVGDSRTALSAVFSFSSSGSAP</sequence>
<evidence type="ECO:0000256" key="1">
    <source>
        <dbReference type="SAM" id="MobiDB-lite"/>
    </source>
</evidence>
<gene>
    <name evidence="2" type="ORF">R1flu_013078</name>
</gene>
<feature type="compositionally biased region" description="Polar residues" evidence="1">
    <location>
        <begin position="1"/>
        <end position="11"/>
    </location>
</feature>
<organism evidence="2 3">
    <name type="scientific">Riccia fluitans</name>
    <dbReference type="NCBI Taxonomy" id="41844"/>
    <lineage>
        <taxon>Eukaryota</taxon>
        <taxon>Viridiplantae</taxon>
        <taxon>Streptophyta</taxon>
        <taxon>Embryophyta</taxon>
        <taxon>Marchantiophyta</taxon>
        <taxon>Marchantiopsida</taxon>
        <taxon>Marchantiidae</taxon>
        <taxon>Marchantiales</taxon>
        <taxon>Ricciaceae</taxon>
        <taxon>Riccia</taxon>
    </lineage>
</organism>
<proteinExistence type="predicted"/>
<feature type="region of interest" description="Disordered" evidence="1">
    <location>
        <begin position="1"/>
        <end position="22"/>
    </location>
</feature>